<dbReference type="Proteomes" id="UP000276133">
    <property type="component" value="Unassembled WGS sequence"/>
</dbReference>
<dbReference type="EMBL" id="REGN01002483">
    <property type="protein sequence ID" value="RNA27875.1"/>
    <property type="molecule type" value="Genomic_DNA"/>
</dbReference>
<gene>
    <name evidence="2" type="ORF">BpHYR1_043831</name>
</gene>
<feature type="region of interest" description="Disordered" evidence="1">
    <location>
        <begin position="48"/>
        <end position="67"/>
    </location>
</feature>
<proteinExistence type="predicted"/>
<accession>A0A3M7RX00</accession>
<comment type="caution">
    <text evidence="2">The sequence shown here is derived from an EMBL/GenBank/DDBJ whole genome shotgun (WGS) entry which is preliminary data.</text>
</comment>
<name>A0A3M7RX00_BRAPC</name>
<evidence type="ECO:0000313" key="3">
    <source>
        <dbReference type="Proteomes" id="UP000276133"/>
    </source>
</evidence>
<sequence length="67" mass="7837">MLYGKSNYKFFFNDISLISSDITYFEHTVPKWPTLWPSMPAEMADMAEHSDRLGRPRWPNNLADLAD</sequence>
<reference evidence="2 3" key="1">
    <citation type="journal article" date="2018" name="Sci. Rep.">
        <title>Genomic signatures of local adaptation to the degree of environmental predictability in rotifers.</title>
        <authorList>
            <person name="Franch-Gras L."/>
            <person name="Hahn C."/>
            <person name="Garcia-Roger E.M."/>
            <person name="Carmona M.J."/>
            <person name="Serra M."/>
            <person name="Gomez A."/>
        </authorList>
    </citation>
    <scope>NUCLEOTIDE SEQUENCE [LARGE SCALE GENOMIC DNA]</scope>
    <source>
        <strain evidence="2">HYR1</strain>
    </source>
</reference>
<protein>
    <submittedName>
        <fullName evidence="2">Uncharacterized protein</fullName>
    </submittedName>
</protein>
<organism evidence="2 3">
    <name type="scientific">Brachionus plicatilis</name>
    <name type="common">Marine rotifer</name>
    <name type="synonym">Brachionus muelleri</name>
    <dbReference type="NCBI Taxonomy" id="10195"/>
    <lineage>
        <taxon>Eukaryota</taxon>
        <taxon>Metazoa</taxon>
        <taxon>Spiralia</taxon>
        <taxon>Gnathifera</taxon>
        <taxon>Rotifera</taxon>
        <taxon>Eurotatoria</taxon>
        <taxon>Monogononta</taxon>
        <taxon>Pseudotrocha</taxon>
        <taxon>Ploima</taxon>
        <taxon>Brachionidae</taxon>
        <taxon>Brachionus</taxon>
    </lineage>
</organism>
<evidence type="ECO:0000313" key="2">
    <source>
        <dbReference type="EMBL" id="RNA27875.1"/>
    </source>
</evidence>
<keyword evidence="3" id="KW-1185">Reference proteome</keyword>
<evidence type="ECO:0000256" key="1">
    <source>
        <dbReference type="SAM" id="MobiDB-lite"/>
    </source>
</evidence>
<dbReference type="AlphaFoldDB" id="A0A3M7RX00"/>